<dbReference type="AlphaFoldDB" id="A0A1X9SV17"/>
<dbReference type="PROSITE" id="PS51257">
    <property type="entry name" value="PROKAR_LIPOPROTEIN"/>
    <property type="match status" value="1"/>
</dbReference>
<organism evidence="1 2">
    <name type="scientific">Campylobacter porcelli</name>
    <dbReference type="NCBI Taxonomy" id="1660073"/>
    <lineage>
        <taxon>Bacteria</taxon>
        <taxon>Pseudomonadati</taxon>
        <taxon>Campylobacterota</taxon>
        <taxon>Epsilonproteobacteria</taxon>
        <taxon>Campylobacterales</taxon>
        <taxon>Campylobacteraceae</taxon>
        <taxon>Campylobacter</taxon>
    </lineage>
</organism>
<dbReference type="RefSeq" id="WP_086296790.1">
    <property type="nucleotide sequence ID" value="NZ_CP018789.1"/>
</dbReference>
<proteinExistence type="predicted"/>
<name>A0A1X9SV17_9BACT</name>
<evidence type="ECO:0000313" key="1">
    <source>
        <dbReference type="EMBL" id="ARR00100.1"/>
    </source>
</evidence>
<dbReference type="Proteomes" id="UP000194260">
    <property type="component" value="Chromosome"/>
</dbReference>
<evidence type="ECO:0000313" key="2">
    <source>
        <dbReference type="Proteomes" id="UP000194260"/>
    </source>
</evidence>
<accession>A0A1X9SV17</accession>
<reference evidence="2" key="1">
    <citation type="journal article" date="2017" name="Genome Biol. Evol.">
        <title>Comparative Genomic Analysis Identifies a Campylobacter Clade Deficient in Selenium Metabolism.</title>
        <authorList>
            <person name="Miller W.G."/>
            <person name="Yee E."/>
            <person name="Lopes B.S."/>
            <person name="Chapman M.H."/>
            <person name="Huynh S."/>
            <person name="Bono J.L."/>
            <person name="Parker C.T."/>
            <person name="Strachan N.J.C."/>
            <person name="Forbes K.J."/>
        </authorList>
    </citation>
    <scope>NUCLEOTIDE SEQUENCE [LARGE SCALE GENOMIC DNA]</scope>
    <source>
        <strain evidence="2">RM6137</strain>
    </source>
</reference>
<evidence type="ECO:0008006" key="3">
    <source>
        <dbReference type="Google" id="ProtNLM"/>
    </source>
</evidence>
<dbReference type="EMBL" id="CP018789">
    <property type="protein sequence ID" value="ARR00100.1"/>
    <property type="molecule type" value="Genomic_DNA"/>
</dbReference>
<protein>
    <recommendedName>
        <fullName evidence="3">Lipoprotein</fullName>
    </recommendedName>
</protein>
<sequence>MRVVIFAIFILILASCTSFSSVLTLKDYSVTSENIHKKVLINSITDTRPNKSIVATITDSKGSVEHSVILSQSLEDSFAKALNQALGKNGDGDEIVVDIEIVQFSANLSGYSGENLKGQSKVIIKIKNGDKVITKTISQPQSRYTPLPIPSAFEPFINDMLRDMVEASIKAILSS</sequence>
<gene>
    <name evidence="1" type="ORF">CSUIS_0255</name>
</gene>
<dbReference type="STRING" id="1660073.CSUIS_0255"/>
<dbReference type="KEGG" id="camy:CSUIS_0255"/>